<evidence type="ECO:0000313" key="4">
    <source>
        <dbReference type="Proteomes" id="UP000253628"/>
    </source>
</evidence>
<comment type="caution">
    <text evidence="3">The sequence shown here is derived from an EMBL/GenBank/DDBJ whole genome shotgun (WGS) entry which is preliminary data.</text>
</comment>
<evidence type="ECO:0000313" key="3">
    <source>
        <dbReference type="EMBL" id="RBP36737.1"/>
    </source>
</evidence>
<name>A0A366H6Z6_9BURK</name>
<reference evidence="3 4" key="1">
    <citation type="submission" date="2018-06" db="EMBL/GenBank/DDBJ databases">
        <title>Genomic Encyclopedia of Type Strains, Phase IV (KMG-IV): sequencing the most valuable type-strain genomes for metagenomic binning, comparative biology and taxonomic classification.</title>
        <authorList>
            <person name="Goeker M."/>
        </authorList>
    </citation>
    <scope>NUCLEOTIDE SEQUENCE [LARGE SCALE GENOMIC DNA]</scope>
    <source>
        <strain evidence="3 4">DSM 25520</strain>
    </source>
</reference>
<organism evidence="3 4">
    <name type="scientific">Eoetvoesiella caeni</name>
    <dbReference type="NCBI Taxonomy" id="645616"/>
    <lineage>
        <taxon>Bacteria</taxon>
        <taxon>Pseudomonadati</taxon>
        <taxon>Pseudomonadota</taxon>
        <taxon>Betaproteobacteria</taxon>
        <taxon>Burkholderiales</taxon>
        <taxon>Alcaligenaceae</taxon>
        <taxon>Eoetvoesiella</taxon>
    </lineage>
</organism>
<dbReference type="InterPro" id="IPR013815">
    <property type="entry name" value="ATP_grasp_subdomain_1"/>
</dbReference>
<evidence type="ECO:0000259" key="2">
    <source>
        <dbReference type="PROSITE" id="PS50975"/>
    </source>
</evidence>
<evidence type="ECO:0000256" key="1">
    <source>
        <dbReference type="PROSITE-ProRule" id="PRU00409"/>
    </source>
</evidence>
<accession>A0A366H6Z6</accession>
<dbReference type="GO" id="GO:0005737">
    <property type="term" value="C:cytoplasm"/>
    <property type="evidence" value="ECO:0007669"/>
    <property type="project" value="TreeGrafter"/>
</dbReference>
<dbReference type="SUPFAM" id="SSF56059">
    <property type="entry name" value="Glutathione synthetase ATP-binding domain-like"/>
    <property type="match status" value="1"/>
</dbReference>
<dbReference type="Gene3D" id="3.30.470.20">
    <property type="entry name" value="ATP-grasp fold, B domain"/>
    <property type="match status" value="1"/>
</dbReference>
<gene>
    <name evidence="3" type="ORF">DFR37_11144</name>
</gene>
<dbReference type="PROSITE" id="PS50975">
    <property type="entry name" value="ATP_GRASP"/>
    <property type="match status" value="1"/>
</dbReference>
<dbReference type="Gene3D" id="3.30.1490.20">
    <property type="entry name" value="ATP-grasp fold, A domain"/>
    <property type="match status" value="1"/>
</dbReference>
<keyword evidence="3" id="KW-0436">Ligase</keyword>
<dbReference type="Pfam" id="PF14401">
    <property type="entry name" value="RLAN"/>
    <property type="match status" value="1"/>
</dbReference>
<dbReference type="EMBL" id="QNRQ01000011">
    <property type="protein sequence ID" value="RBP36737.1"/>
    <property type="molecule type" value="Genomic_DNA"/>
</dbReference>
<dbReference type="GO" id="GO:0046872">
    <property type="term" value="F:metal ion binding"/>
    <property type="evidence" value="ECO:0007669"/>
    <property type="project" value="InterPro"/>
</dbReference>
<dbReference type="InterPro" id="IPR013651">
    <property type="entry name" value="ATP-grasp_RimK-type"/>
</dbReference>
<keyword evidence="4" id="KW-1185">Reference proteome</keyword>
<dbReference type="OrthoDB" id="9800957at2"/>
<dbReference type="Pfam" id="PF08443">
    <property type="entry name" value="RimK"/>
    <property type="match status" value="1"/>
</dbReference>
<keyword evidence="1" id="KW-0547">Nucleotide-binding</keyword>
<dbReference type="GO" id="GO:0016879">
    <property type="term" value="F:ligase activity, forming carbon-nitrogen bonds"/>
    <property type="evidence" value="ECO:0007669"/>
    <property type="project" value="TreeGrafter"/>
</dbReference>
<proteinExistence type="predicted"/>
<dbReference type="PANTHER" id="PTHR21621:SF0">
    <property type="entry name" value="BETA-CITRYLGLUTAMATE SYNTHASE B-RELATED"/>
    <property type="match status" value="1"/>
</dbReference>
<protein>
    <submittedName>
        <fullName evidence="3">Glutathione synthase/RimK-type ligase-like ATP-grasp enzyme</fullName>
    </submittedName>
</protein>
<dbReference type="AlphaFoldDB" id="A0A366H6Z6"/>
<dbReference type="Proteomes" id="UP000253628">
    <property type="component" value="Unassembled WGS sequence"/>
</dbReference>
<feature type="domain" description="ATP-grasp" evidence="2">
    <location>
        <begin position="292"/>
        <end position="482"/>
    </location>
</feature>
<dbReference type="InterPro" id="IPR011761">
    <property type="entry name" value="ATP-grasp"/>
</dbReference>
<sequence length="544" mass="61032">MNSDHLIIVEKPSDFRWSDPDMEVVTAEHFLADGPRIRSRPRKIINLCRSYSYLSVGYYCSLLAEARGDRVTPSVETILDLARRKPQASMLPTLNSLVGPLKEVPRSVRSLTLHVFFGEIEDPQLANLARKSFEMFQCPLLEIEVERAAKSEVWEVAAIQPLKPADISAEQDGVFTRGLAKFTRRTWNPAPRPRTYRMAVAILHDPKDPLPPSNLKTLSKIVDIGEELDISVELIEKKDFSRLTQFDALFIRETTAVSDHTFQFARKAEMANMPVIDDPTSILRCTNKAYLAELLKGHDVPTPQTFLLSKHSLNTAARLLPYPVVLKVPDGAFSLSVKKAEDATQLVEIAREMLKESDVILAQEFMYTPFDWRIGVLDGKPLFAARYHMCKDHWQIIKHAANGNFQEGRVESVPLSEVPLSILELASKSANLIGDGLYGIDIKSNEEQSFVIEVNDNPNIDIGMEDAHEGDEVYRKILLHLLYRFELRHNISTKNGTGKLTQSSHHAESKSVISVHSSLHGNPDAKNALKIGKKVDGEKLSVSP</sequence>
<dbReference type="RefSeq" id="WP_113934440.1">
    <property type="nucleotide sequence ID" value="NZ_JACCEU010000003.1"/>
</dbReference>
<dbReference type="InterPro" id="IPR025839">
    <property type="entry name" value="RLAN_dom"/>
</dbReference>
<keyword evidence="1" id="KW-0067">ATP-binding</keyword>
<dbReference type="GO" id="GO:0005524">
    <property type="term" value="F:ATP binding"/>
    <property type="evidence" value="ECO:0007669"/>
    <property type="project" value="UniProtKB-UniRule"/>
</dbReference>
<dbReference type="PANTHER" id="PTHR21621">
    <property type="entry name" value="RIBOSOMAL PROTEIN S6 MODIFICATION PROTEIN"/>
    <property type="match status" value="1"/>
</dbReference>